<dbReference type="OrthoDB" id="9811735at2"/>
<feature type="region of interest" description="Disordered" evidence="5">
    <location>
        <begin position="50"/>
        <end position="74"/>
    </location>
</feature>
<dbReference type="AlphaFoldDB" id="A0A1N6GCM3"/>
<evidence type="ECO:0000313" key="7">
    <source>
        <dbReference type="EMBL" id="SIO05275.1"/>
    </source>
</evidence>
<keyword evidence="4" id="KW-0443">Lipid metabolism</keyword>
<dbReference type="RefSeq" id="WP_074201570.1">
    <property type="nucleotide sequence ID" value="NZ_FSRE01000003.1"/>
</dbReference>
<dbReference type="Gene3D" id="2.40.50.100">
    <property type="match status" value="1"/>
</dbReference>
<keyword evidence="4" id="KW-0444">Lipid biosynthesis</keyword>
<evidence type="ECO:0000256" key="2">
    <source>
        <dbReference type="ARBA" id="ARBA00017562"/>
    </source>
</evidence>
<keyword evidence="8" id="KW-1185">Reference proteome</keyword>
<evidence type="ECO:0000256" key="5">
    <source>
        <dbReference type="SAM" id="MobiDB-lite"/>
    </source>
</evidence>
<comment type="function">
    <text evidence="1 4">This protein is a component of the acetyl coenzyme A carboxylase complex; first, biotin carboxylase catalyzes the carboxylation of the carrier protein and then the transcarboxylase transfers the carboxyl group to form malonyl-CoA.</text>
</comment>
<dbReference type="FunFam" id="2.40.50.100:FF:000003">
    <property type="entry name" value="Acetyl-CoA carboxylase biotin carboxyl carrier protein"/>
    <property type="match status" value="1"/>
</dbReference>
<dbReference type="Pfam" id="PF00364">
    <property type="entry name" value="Biotin_lipoyl"/>
    <property type="match status" value="1"/>
</dbReference>
<evidence type="ECO:0000256" key="1">
    <source>
        <dbReference type="ARBA" id="ARBA00003761"/>
    </source>
</evidence>
<dbReference type="PRINTS" id="PR01071">
    <property type="entry name" value="ACOABIOTINCC"/>
</dbReference>
<dbReference type="PANTHER" id="PTHR45266">
    <property type="entry name" value="OXALOACETATE DECARBOXYLASE ALPHA CHAIN"/>
    <property type="match status" value="1"/>
</dbReference>
<dbReference type="GO" id="GO:0006633">
    <property type="term" value="P:fatty acid biosynthetic process"/>
    <property type="evidence" value="ECO:0007669"/>
    <property type="project" value="UniProtKB-UniPathway"/>
</dbReference>
<dbReference type="InterPro" id="IPR011053">
    <property type="entry name" value="Single_hybrid_motif"/>
</dbReference>
<dbReference type="EMBL" id="FSRE01000003">
    <property type="protein sequence ID" value="SIO05275.1"/>
    <property type="molecule type" value="Genomic_DNA"/>
</dbReference>
<dbReference type="InterPro" id="IPR001249">
    <property type="entry name" value="AcCoA_biotinCC"/>
</dbReference>
<evidence type="ECO:0000256" key="3">
    <source>
        <dbReference type="ARBA" id="ARBA00023267"/>
    </source>
</evidence>
<accession>A0A1N6GCM3</accession>
<dbReference type="PANTHER" id="PTHR45266:SF3">
    <property type="entry name" value="OXALOACETATE DECARBOXYLASE ALPHA CHAIN"/>
    <property type="match status" value="1"/>
</dbReference>
<evidence type="ECO:0000256" key="4">
    <source>
        <dbReference type="RuleBase" id="RU364072"/>
    </source>
</evidence>
<organism evidence="7 8">
    <name type="scientific">Sulfurivirga caldicuralii</name>
    <dbReference type="NCBI Taxonomy" id="364032"/>
    <lineage>
        <taxon>Bacteria</taxon>
        <taxon>Pseudomonadati</taxon>
        <taxon>Pseudomonadota</taxon>
        <taxon>Gammaproteobacteria</taxon>
        <taxon>Thiotrichales</taxon>
        <taxon>Piscirickettsiaceae</taxon>
        <taxon>Sulfurivirga</taxon>
    </lineage>
</organism>
<keyword evidence="3 4" id="KW-0092">Biotin</keyword>
<dbReference type="SUPFAM" id="SSF51230">
    <property type="entry name" value="Single hybrid motif"/>
    <property type="match status" value="1"/>
</dbReference>
<keyword evidence="4" id="KW-0275">Fatty acid biosynthesis</keyword>
<reference evidence="7 8" key="1">
    <citation type="submission" date="2016-11" db="EMBL/GenBank/DDBJ databases">
        <authorList>
            <person name="Jaros S."/>
            <person name="Januszkiewicz K."/>
            <person name="Wedrychowicz H."/>
        </authorList>
    </citation>
    <scope>NUCLEOTIDE SEQUENCE [LARGE SCALE GENOMIC DNA]</scope>
    <source>
        <strain evidence="7 8">DSM 17737</strain>
    </source>
</reference>
<evidence type="ECO:0000259" key="6">
    <source>
        <dbReference type="PROSITE" id="PS50968"/>
    </source>
</evidence>
<proteinExistence type="predicted"/>
<protein>
    <recommendedName>
        <fullName evidence="2 4">Biotin carboxyl carrier protein of acetyl-CoA carboxylase</fullName>
    </recommendedName>
</protein>
<dbReference type="GO" id="GO:0003989">
    <property type="term" value="F:acetyl-CoA carboxylase activity"/>
    <property type="evidence" value="ECO:0007669"/>
    <property type="project" value="InterPro"/>
</dbReference>
<dbReference type="InterPro" id="IPR000089">
    <property type="entry name" value="Biotin_lipoyl"/>
</dbReference>
<dbReference type="UniPathway" id="UPA00094"/>
<dbReference type="Proteomes" id="UP000198461">
    <property type="component" value="Unassembled WGS sequence"/>
</dbReference>
<dbReference type="STRING" id="364032.SAMN05443662_1286"/>
<dbReference type="GO" id="GO:0009317">
    <property type="term" value="C:acetyl-CoA carboxylase complex"/>
    <property type="evidence" value="ECO:0007669"/>
    <property type="project" value="InterPro"/>
</dbReference>
<gene>
    <name evidence="7" type="ORF">SAMN05443662_1286</name>
</gene>
<dbReference type="PROSITE" id="PS50968">
    <property type="entry name" value="BIOTINYL_LIPOYL"/>
    <property type="match status" value="1"/>
</dbReference>
<keyword evidence="4" id="KW-0276">Fatty acid metabolism</keyword>
<comment type="pathway">
    <text evidence="4">Lipid metabolism; fatty acid biosynthesis.</text>
</comment>
<dbReference type="CDD" id="cd06850">
    <property type="entry name" value="biotinyl_domain"/>
    <property type="match status" value="1"/>
</dbReference>
<dbReference type="NCBIfam" id="TIGR00531">
    <property type="entry name" value="BCCP"/>
    <property type="match status" value="1"/>
</dbReference>
<name>A0A1N6GCM3_9GAMM</name>
<feature type="domain" description="Lipoyl-binding" evidence="6">
    <location>
        <begin position="83"/>
        <end position="159"/>
    </location>
</feature>
<sequence>MDLRSIRKLLEIVQSHDISEIEIKEGDTNIRITKNKEPVIMQAPTQQVVQAAPAPAAAPAQPQTAAPSAESSAAAPAAAEESGFVVKSPMVGTFYAAPAPDADPFVQVGDHVNVGDTLCIIEAMKIMNPIEAEVSGTIKKILVQNAEPVEFGQPLFIIEQD</sequence>
<evidence type="ECO:0000313" key="8">
    <source>
        <dbReference type="Proteomes" id="UP000198461"/>
    </source>
</evidence>
<dbReference type="InterPro" id="IPR050709">
    <property type="entry name" value="Biotin_Carboxyl_Carrier/Decarb"/>
</dbReference>